<proteinExistence type="predicted"/>
<evidence type="ECO:0000313" key="1">
    <source>
        <dbReference type="EMBL" id="SPF43190.1"/>
    </source>
</evidence>
<reference evidence="2" key="1">
    <citation type="submission" date="2018-02" db="EMBL/GenBank/DDBJ databases">
        <authorList>
            <person name="Hausmann B."/>
        </authorList>
    </citation>
    <scope>NUCLEOTIDE SEQUENCE [LARGE SCALE GENOMIC DNA]</scope>
    <source>
        <strain evidence="2">Peat soil MAG SbA1</strain>
    </source>
</reference>
<evidence type="ECO:0000313" key="2">
    <source>
        <dbReference type="Proteomes" id="UP000238701"/>
    </source>
</evidence>
<organism evidence="1 2">
    <name type="scientific">Candidatus Sulfotelmatobacter kueseliae</name>
    <dbReference type="NCBI Taxonomy" id="2042962"/>
    <lineage>
        <taxon>Bacteria</taxon>
        <taxon>Pseudomonadati</taxon>
        <taxon>Acidobacteriota</taxon>
        <taxon>Terriglobia</taxon>
        <taxon>Terriglobales</taxon>
        <taxon>Candidatus Korobacteraceae</taxon>
        <taxon>Candidatus Sulfotelmatobacter</taxon>
    </lineage>
</organism>
<protein>
    <submittedName>
        <fullName evidence="1">Uncharacterized protein</fullName>
    </submittedName>
</protein>
<gene>
    <name evidence="1" type="ORF">SBA1_480060</name>
</gene>
<sequence>MCAAHLPRTPLDFDTLGYYSNHDRSTSPV</sequence>
<accession>A0A2U3KUB5</accession>
<dbReference type="AlphaFoldDB" id="A0A2U3KUB5"/>
<dbReference type="Proteomes" id="UP000238701">
    <property type="component" value="Unassembled WGS sequence"/>
</dbReference>
<dbReference type="EMBL" id="OMOD01000142">
    <property type="protein sequence ID" value="SPF43190.1"/>
    <property type="molecule type" value="Genomic_DNA"/>
</dbReference>
<name>A0A2U3KUB5_9BACT</name>